<reference evidence="5" key="1">
    <citation type="submission" date="2017-01" db="EMBL/GenBank/DDBJ databases">
        <authorList>
            <person name="Wang Y."/>
            <person name="White M."/>
            <person name="Kvist S."/>
            <person name="Moncalvo J.-M."/>
        </authorList>
    </citation>
    <scope>NUCLEOTIDE SEQUENCE [LARGE SCALE GENOMIC DNA]</scope>
    <source>
        <strain evidence="5">ID-206-W2</strain>
    </source>
</reference>
<dbReference type="InterPro" id="IPR052415">
    <property type="entry name" value="Diphthine_MTase"/>
</dbReference>
<dbReference type="EMBL" id="LSSM01003032">
    <property type="protein sequence ID" value="OMJ19358.1"/>
    <property type="molecule type" value="Genomic_DNA"/>
</dbReference>
<dbReference type="GO" id="GO:0061685">
    <property type="term" value="F:diphthine methylesterase activity"/>
    <property type="evidence" value="ECO:0007669"/>
    <property type="project" value="TreeGrafter"/>
</dbReference>
<dbReference type="InterPro" id="IPR015943">
    <property type="entry name" value="WD40/YVTN_repeat-like_dom_sf"/>
</dbReference>
<keyword evidence="5" id="KW-1185">Reference proteome</keyword>
<name>A0A1R1XXL5_9FUNG</name>
<keyword evidence="4" id="KW-0489">Methyltransferase</keyword>
<keyword evidence="2" id="KW-0677">Repeat</keyword>
<dbReference type="OrthoDB" id="1930760at2759"/>
<comment type="caution">
    <text evidence="4">The sequence shown here is derived from an EMBL/GenBank/DDBJ whole genome shotgun (WGS) entry which is preliminary data.</text>
</comment>
<keyword evidence="4" id="KW-0808">Transferase</keyword>
<dbReference type="Proteomes" id="UP000187429">
    <property type="component" value="Unassembled WGS sequence"/>
</dbReference>
<dbReference type="PANTHER" id="PTHR46042:SF1">
    <property type="entry name" value="DIPHTHINE METHYLTRANSFERASE"/>
    <property type="match status" value="1"/>
</dbReference>
<evidence type="ECO:0000256" key="2">
    <source>
        <dbReference type="ARBA" id="ARBA00022737"/>
    </source>
</evidence>
<dbReference type="PANTHER" id="PTHR46042">
    <property type="entry name" value="DIPHTHINE METHYLTRANSFERASE"/>
    <property type="match status" value="1"/>
</dbReference>
<dbReference type="Gene3D" id="2.130.10.10">
    <property type="entry name" value="YVTN repeat-like/Quinoprotein amine dehydrogenase"/>
    <property type="match status" value="1"/>
</dbReference>
<evidence type="ECO:0000313" key="5">
    <source>
        <dbReference type="Proteomes" id="UP000187429"/>
    </source>
</evidence>
<evidence type="ECO:0000313" key="4">
    <source>
        <dbReference type="EMBL" id="OMJ19358.1"/>
    </source>
</evidence>
<dbReference type="GO" id="GO:0032259">
    <property type="term" value="P:methylation"/>
    <property type="evidence" value="ECO:0007669"/>
    <property type="project" value="UniProtKB-KW"/>
</dbReference>
<dbReference type="InterPro" id="IPR036322">
    <property type="entry name" value="WD40_repeat_dom_sf"/>
</dbReference>
<proteinExistence type="predicted"/>
<dbReference type="GO" id="GO:0008168">
    <property type="term" value="F:methyltransferase activity"/>
    <property type="evidence" value="ECO:0007669"/>
    <property type="project" value="UniProtKB-KW"/>
</dbReference>
<dbReference type="SUPFAM" id="SSF50978">
    <property type="entry name" value="WD40 repeat-like"/>
    <property type="match status" value="1"/>
</dbReference>
<dbReference type="GO" id="GO:0017183">
    <property type="term" value="P:protein histidyl modification to diphthamide"/>
    <property type="evidence" value="ECO:0007669"/>
    <property type="project" value="TreeGrafter"/>
</dbReference>
<dbReference type="GO" id="GO:0005737">
    <property type="term" value="C:cytoplasm"/>
    <property type="evidence" value="ECO:0007669"/>
    <property type="project" value="TreeGrafter"/>
</dbReference>
<protein>
    <submittedName>
        <fullName evidence="4">Diphthine methyltransferase-like protein</fullName>
    </submittedName>
</protein>
<organism evidence="4 5">
    <name type="scientific">Smittium culicis</name>
    <dbReference type="NCBI Taxonomy" id="133412"/>
    <lineage>
        <taxon>Eukaryota</taxon>
        <taxon>Fungi</taxon>
        <taxon>Fungi incertae sedis</taxon>
        <taxon>Zoopagomycota</taxon>
        <taxon>Kickxellomycotina</taxon>
        <taxon>Harpellomycetes</taxon>
        <taxon>Harpellales</taxon>
        <taxon>Legeriomycetaceae</taxon>
        <taxon>Smittium</taxon>
    </lineage>
</organism>
<sequence length="109" mass="12462">MKSPLMEYNCGGGAWRLKWNPVDPNYLLVAAMFNGGQILNIPLDSDNSTEPKNTNSPSLLAKFEGHESMTYGIDWNYYNNSIAKKSKYLVTSCSFYDKSCHFWRYDTKA</sequence>
<evidence type="ECO:0000256" key="3">
    <source>
        <dbReference type="ARBA" id="ARBA00043952"/>
    </source>
</evidence>
<accession>A0A1R1XXL5</accession>
<evidence type="ECO:0000256" key="1">
    <source>
        <dbReference type="ARBA" id="ARBA00022574"/>
    </source>
</evidence>
<gene>
    <name evidence="4" type="ORF">AYI69_g6653</name>
</gene>
<comment type="pathway">
    <text evidence="3">Protein modification.</text>
</comment>
<keyword evidence="1" id="KW-0853">WD repeat</keyword>
<dbReference type="AlphaFoldDB" id="A0A1R1XXL5"/>